<evidence type="ECO:0000313" key="10">
    <source>
        <dbReference type="Proteomes" id="UP001583186"/>
    </source>
</evidence>
<keyword evidence="3" id="KW-0805">Transcription regulation</keyword>
<protein>
    <recommendedName>
        <fullName evidence="8">Zn(2)-C6 fungal-type domain-containing protein</fullName>
    </recommendedName>
</protein>
<feature type="compositionally biased region" description="Basic residues" evidence="7">
    <location>
        <begin position="149"/>
        <end position="178"/>
    </location>
</feature>
<accession>A0ABR3ZMM3</accession>
<evidence type="ECO:0000256" key="2">
    <source>
        <dbReference type="ARBA" id="ARBA00022833"/>
    </source>
</evidence>
<dbReference type="Proteomes" id="UP001583186">
    <property type="component" value="Unassembled WGS sequence"/>
</dbReference>
<comment type="caution">
    <text evidence="9">The sequence shown here is derived from an EMBL/GenBank/DDBJ whole genome shotgun (WGS) entry which is preliminary data.</text>
</comment>
<feature type="compositionally biased region" description="Pro residues" evidence="7">
    <location>
        <begin position="244"/>
        <end position="258"/>
    </location>
</feature>
<dbReference type="PROSITE" id="PS00463">
    <property type="entry name" value="ZN2_CY6_FUNGAL_1"/>
    <property type="match status" value="1"/>
</dbReference>
<organism evidence="9 10">
    <name type="scientific">Sporothrix stenoceras</name>
    <dbReference type="NCBI Taxonomy" id="5173"/>
    <lineage>
        <taxon>Eukaryota</taxon>
        <taxon>Fungi</taxon>
        <taxon>Dikarya</taxon>
        <taxon>Ascomycota</taxon>
        <taxon>Pezizomycotina</taxon>
        <taxon>Sordariomycetes</taxon>
        <taxon>Sordariomycetidae</taxon>
        <taxon>Ophiostomatales</taxon>
        <taxon>Ophiostomataceae</taxon>
        <taxon>Sporothrix</taxon>
    </lineage>
</organism>
<feature type="compositionally biased region" description="Low complexity" evidence="7">
    <location>
        <begin position="430"/>
        <end position="458"/>
    </location>
</feature>
<keyword evidence="6" id="KW-0539">Nucleus</keyword>
<feature type="compositionally biased region" description="Basic and acidic residues" evidence="7">
    <location>
        <begin position="130"/>
        <end position="140"/>
    </location>
</feature>
<evidence type="ECO:0000256" key="1">
    <source>
        <dbReference type="ARBA" id="ARBA00004123"/>
    </source>
</evidence>
<dbReference type="EMBL" id="JAWCUI010000006">
    <property type="protein sequence ID" value="KAL1901956.1"/>
    <property type="molecule type" value="Genomic_DNA"/>
</dbReference>
<evidence type="ECO:0000256" key="6">
    <source>
        <dbReference type="ARBA" id="ARBA00023242"/>
    </source>
</evidence>
<feature type="region of interest" description="Disordered" evidence="7">
    <location>
        <begin position="60"/>
        <end position="267"/>
    </location>
</feature>
<feature type="region of interest" description="Disordered" evidence="7">
    <location>
        <begin position="591"/>
        <end position="613"/>
    </location>
</feature>
<proteinExistence type="predicted"/>
<evidence type="ECO:0000256" key="4">
    <source>
        <dbReference type="ARBA" id="ARBA00023125"/>
    </source>
</evidence>
<dbReference type="PANTHER" id="PTHR37534">
    <property type="entry name" value="TRANSCRIPTIONAL ACTIVATOR PROTEIN UGA3"/>
    <property type="match status" value="1"/>
</dbReference>
<reference evidence="9 10" key="1">
    <citation type="journal article" date="2024" name="IMA Fungus">
        <title>IMA Genome - F19 : A genome assembly and annotation guide to empower mycologists, including annotated draft genome sequences of Ceratocystis pirilliformis, Diaporthe australafricana, Fusarium ophioides, Paecilomyces lecythidis, and Sporothrix stenoceras.</title>
        <authorList>
            <person name="Aylward J."/>
            <person name="Wilson A.M."/>
            <person name="Visagie C.M."/>
            <person name="Spraker J."/>
            <person name="Barnes I."/>
            <person name="Buitendag C."/>
            <person name="Ceriani C."/>
            <person name="Del Mar Angel L."/>
            <person name="du Plessis D."/>
            <person name="Fuchs T."/>
            <person name="Gasser K."/>
            <person name="Kramer D."/>
            <person name="Li W."/>
            <person name="Munsamy K."/>
            <person name="Piso A."/>
            <person name="Price J.L."/>
            <person name="Sonnekus B."/>
            <person name="Thomas C."/>
            <person name="van der Nest A."/>
            <person name="van Dijk A."/>
            <person name="van Heerden A."/>
            <person name="van Vuuren N."/>
            <person name="Yilmaz N."/>
            <person name="Duong T.A."/>
            <person name="van der Merwe N.A."/>
            <person name="Wingfield M.J."/>
            <person name="Wingfield B.D."/>
        </authorList>
    </citation>
    <scope>NUCLEOTIDE SEQUENCE [LARGE SCALE GENOMIC DNA]</scope>
    <source>
        <strain evidence="9 10">CMW 5346</strain>
    </source>
</reference>
<evidence type="ECO:0000259" key="8">
    <source>
        <dbReference type="PROSITE" id="PS50048"/>
    </source>
</evidence>
<dbReference type="Pfam" id="PF11951">
    <property type="entry name" value="Fungal_trans_2"/>
    <property type="match status" value="1"/>
</dbReference>
<feature type="compositionally biased region" description="Low complexity" evidence="7">
    <location>
        <begin position="77"/>
        <end position="94"/>
    </location>
</feature>
<comment type="subcellular location">
    <subcellularLocation>
        <location evidence="1">Nucleus</location>
    </subcellularLocation>
</comment>
<keyword evidence="10" id="KW-1185">Reference proteome</keyword>
<feature type="compositionally biased region" description="Basic and acidic residues" evidence="7">
    <location>
        <begin position="600"/>
        <end position="613"/>
    </location>
</feature>
<dbReference type="InterPro" id="IPR036864">
    <property type="entry name" value="Zn2-C6_fun-type_DNA-bd_sf"/>
</dbReference>
<sequence>MPRKTTGCWTCRARKKKCDDGLPSCDACNLRAITCYGYGAKPAWMDGGDEEKDMLRTMKQRAKESYSQRRRARAMRSARQGSMSTMATSTSTASPGGMKSELEDSPATLTAVHSGSSGSRDPQQQQQQPDGRHMDIRPDDQSSPNDPHHHYHHNHYNNHHNPQNHHSHNGHGNGHGHGHPGPMEPHASYAAHPSYTSHPSHAAPPHTMSLHPPAQNPYDPRHFQDAPLPAIAPPYQRPRSRSPPNLPPPPLPPPPPPQESGRSGSDFPYSENDLALLMYYFDHVFPRLCPFFTYYAGDEGRGWLLSLFLRTKPLCAAAICISACDQAQFVLGPLSDMPEGTNHDLEMKHIAIVVDLRAHLAQLSQQTGASRMAVAVEALACVMHLILFELWIPRHGEVNDWVLHLDAAAALLSSVDSTMVNGGSISSDSPMSMSMSMSMSTPSDNNSASASAGGSSSTARDERSIETFFPVEFLSDCESSAFKFFLTQYTYCFVMSAVGHELTPQSVESIQRTHAIFHNGQSKIRDMFGLEDWVLTTMLDVAVLKAWKQRERSAGTLSLRELTRRADVLEACISQGLARMAATETAAGLSELTNPPSTVREGEPRPAQLTRDEKSHMVTSTYLNATLLFLHIVVSGFYPNLPEIRRSVLQTLNALEFMRANCDINIPSWPFCVAGCLALESEYPQIRALSPAPKKGHHPLVLTQWTLAIIERCWQMRAAQPNKMEETVDWVTAMNDLGTRLLLL</sequence>
<keyword evidence="5" id="KW-0804">Transcription</keyword>
<dbReference type="CDD" id="cd00067">
    <property type="entry name" value="GAL4"/>
    <property type="match status" value="1"/>
</dbReference>
<dbReference type="Gene3D" id="4.10.240.10">
    <property type="entry name" value="Zn(2)-C6 fungal-type DNA-binding domain"/>
    <property type="match status" value="1"/>
</dbReference>
<evidence type="ECO:0000313" key="9">
    <source>
        <dbReference type="EMBL" id="KAL1901956.1"/>
    </source>
</evidence>
<evidence type="ECO:0000256" key="5">
    <source>
        <dbReference type="ARBA" id="ARBA00023163"/>
    </source>
</evidence>
<dbReference type="InterPro" id="IPR001138">
    <property type="entry name" value="Zn2Cys6_DnaBD"/>
</dbReference>
<dbReference type="InterPro" id="IPR021858">
    <property type="entry name" value="Fun_TF"/>
</dbReference>
<dbReference type="SUPFAM" id="SSF57701">
    <property type="entry name" value="Zn2/Cys6 DNA-binding domain"/>
    <property type="match status" value="1"/>
</dbReference>
<name>A0ABR3ZMM3_9PEZI</name>
<dbReference type="PANTHER" id="PTHR37534:SF26">
    <property type="entry name" value="TRANSCRIPTION FACTOR, PUTATIVE-RELATED"/>
    <property type="match status" value="1"/>
</dbReference>
<feature type="region of interest" description="Disordered" evidence="7">
    <location>
        <begin position="430"/>
        <end position="459"/>
    </location>
</feature>
<feature type="compositionally biased region" description="Low complexity" evidence="7">
    <location>
        <begin position="114"/>
        <end position="129"/>
    </location>
</feature>
<dbReference type="PROSITE" id="PS50048">
    <property type="entry name" value="ZN2_CY6_FUNGAL_2"/>
    <property type="match status" value="1"/>
</dbReference>
<dbReference type="Pfam" id="PF00172">
    <property type="entry name" value="Zn_clus"/>
    <property type="match status" value="1"/>
</dbReference>
<evidence type="ECO:0000256" key="7">
    <source>
        <dbReference type="SAM" id="MobiDB-lite"/>
    </source>
</evidence>
<keyword evidence="4" id="KW-0238">DNA-binding</keyword>
<keyword evidence="2" id="KW-0862">Zinc</keyword>
<gene>
    <name evidence="9" type="ORF">Sste5346_001662</name>
</gene>
<dbReference type="SMART" id="SM00066">
    <property type="entry name" value="GAL4"/>
    <property type="match status" value="1"/>
</dbReference>
<evidence type="ECO:0000256" key="3">
    <source>
        <dbReference type="ARBA" id="ARBA00023015"/>
    </source>
</evidence>
<feature type="domain" description="Zn(2)-C6 fungal-type" evidence="8">
    <location>
        <begin position="7"/>
        <end position="35"/>
    </location>
</feature>